<accession>A0AAX3JM31</accession>
<evidence type="ECO:0000313" key="1">
    <source>
        <dbReference type="EMBL" id="WAZ71896.1"/>
    </source>
</evidence>
<name>A0AAX3JM31_9SPIR</name>
<dbReference type="EMBL" id="CP114720">
    <property type="protein sequence ID" value="WAZ71896.1"/>
    <property type="molecule type" value="Genomic_DNA"/>
</dbReference>
<evidence type="ECO:0000313" key="2">
    <source>
        <dbReference type="Proteomes" id="UP001164513"/>
    </source>
</evidence>
<proteinExistence type="predicted"/>
<protein>
    <submittedName>
        <fullName evidence="1">Uncharacterized protein</fullName>
    </submittedName>
</protein>
<organism evidence="1 2">
    <name type="scientific">Borrelia miyamotoi</name>
    <dbReference type="NCBI Taxonomy" id="47466"/>
    <lineage>
        <taxon>Bacteria</taxon>
        <taxon>Pseudomonadati</taxon>
        <taxon>Spirochaetota</taxon>
        <taxon>Spirochaetia</taxon>
        <taxon>Spirochaetales</taxon>
        <taxon>Borreliaceae</taxon>
        <taxon>Borrelia</taxon>
    </lineage>
</organism>
<gene>
    <name evidence="1" type="ORF">O5404_02575</name>
</gene>
<reference evidence="1" key="1">
    <citation type="submission" date="2022-12" db="EMBL/GenBank/DDBJ databases">
        <title>B. miyamotoi WGS.</title>
        <authorList>
            <person name="Gabriele M."/>
            <person name="Kuleshov K.V."/>
            <person name="Hepner S."/>
            <person name="Hoornstra D."/>
            <person name="Hovius J.W."/>
            <person name="Platonov A.E."/>
            <person name="Fingerle V."/>
            <person name="Strube C."/>
        </authorList>
    </citation>
    <scope>NUCLEOTIDE SEQUENCE</scope>
    <source>
        <strain evidence="1">ZStruIII14-9</strain>
    </source>
</reference>
<dbReference type="Proteomes" id="UP001164513">
    <property type="component" value="Chromosome"/>
</dbReference>
<dbReference type="AlphaFoldDB" id="A0AAX3JM31"/>
<sequence length="74" mass="8795">MSLKYNEINVIIKELPLKNSFIRKIKQPSHKTLIIELYNKVEEKEKNFNILIELDPKKQEFIKQAKNLKTSTPI</sequence>